<keyword evidence="3" id="KW-1185">Reference proteome</keyword>
<name>X6NY70_RETFI</name>
<feature type="non-terminal residue" evidence="2">
    <location>
        <position position="1"/>
    </location>
</feature>
<feature type="domain" description="Dual specificity phosphatase catalytic" evidence="1">
    <location>
        <begin position="235"/>
        <end position="370"/>
    </location>
</feature>
<protein>
    <recommendedName>
        <fullName evidence="1">Dual specificity phosphatase catalytic domain-containing protein</fullName>
    </recommendedName>
</protein>
<dbReference type="SUPFAM" id="SSF52799">
    <property type="entry name" value="(Phosphotyrosine protein) phosphatases II"/>
    <property type="match status" value="1"/>
</dbReference>
<dbReference type="AlphaFoldDB" id="X6NY70"/>
<gene>
    <name evidence="2" type="ORF">RFI_06879</name>
</gene>
<dbReference type="Proteomes" id="UP000023152">
    <property type="component" value="Unassembled WGS sequence"/>
</dbReference>
<dbReference type="Gene3D" id="3.90.190.10">
    <property type="entry name" value="Protein tyrosine phosphatase superfamily"/>
    <property type="match status" value="1"/>
</dbReference>
<organism evidence="2 3">
    <name type="scientific">Reticulomyxa filosa</name>
    <dbReference type="NCBI Taxonomy" id="46433"/>
    <lineage>
        <taxon>Eukaryota</taxon>
        <taxon>Sar</taxon>
        <taxon>Rhizaria</taxon>
        <taxon>Retaria</taxon>
        <taxon>Foraminifera</taxon>
        <taxon>Monothalamids</taxon>
        <taxon>Reticulomyxidae</taxon>
        <taxon>Reticulomyxa</taxon>
    </lineage>
</organism>
<dbReference type="InterPro" id="IPR016130">
    <property type="entry name" value="Tyr_Pase_AS"/>
</dbReference>
<sequence>NFNCKNSHFCKRQGKQSQMKRNFTFLFLCAFIKQRKNILAKQSFVEKTWHKGRVTFSTPSKKPLTLIYDDNSKLLRLYFLQIDKPINSISQLMHLWNDQESAKKDETEKYKCCVYLEWCDEKTGKYQYFDLFQCFQQLNRSYLLLYDFNKELKPTFEESKLMCMLKFFNNSFFYKLISRCIETMLRDNDVLIRSFQLDKLSMTSKKEDKTKSKRNKWQSGNWRFTLMGVYEGHELYLGGAPEQKFIKECNISFVFSCRFSKNTTHNVKHCLDTRNGGRGECHFDVSTWKEEFDIVIDCKRKIALLEELDTHIDKIHSELKCGNVYIHCLAGAHRSPFITGCYLAKYAGMKGKGSKYIYDHMHQLRNIVQPLTYPRCLDQYIQHIESK</sequence>
<dbReference type="EMBL" id="ASPP01005597">
    <property type="protein sequence ID" value="ETO30242.1"/>
    <property type="molecule type" value="Genomic_DNA"/>
</dbReference>
<dbReference type="Pfam" id="PF00782">
    <property type="entry name" value="DSPc"/>
    <property type="match status" value="1"/>
</dbReference>
<dbReference type="InterPro" id="IPR000340">
    <property type="entry name" value="Dual-sp_phosphatase_cat-dom"/>
</dbReference>
<dbReference type="PROSITE" id="PS00383">
    <property type="entry name" value="TYR_PHOSPHATASE_1"/>
    <property type="match status" value="1"/>
</dbReference>
<evidence type="ECO:0000313" key="2">
    <source>
        <dbReference type="EMBL" id="ETO30242.1"/>
    </source>
</evidence>
<accession>X6NY70</accession>
<evidence type="ECO:0000259" key="1">
    <source>
        <dbReference type="Pfam" id="PF00782"/>
    </source>
</evidence>
<dbReference type="InterPro" id="IPR029021">
    <property type="entry name" value="Prot-tyrosine_phosphatase-like"/>
</dbReference>
<reference evidence="2 3" key="1">
    <citation type="journal article" date="2013" name="Curr. Biol.">
        <title>The Genome of the Foraminiferan Reticulomyxa filosa.</title>
        <authorList>
            <person name="Glockner G."/>
            <person name="Hulsmann N."/>
            <person name="Schleicher M."/>
            <person name="Noegel A.A."/>
            <person name="Eichinger L."/>
            <person name="Gallinger C."/>
            <person name="Pawlowski J."/>
            <person name="Sierra R."/>
            <person name="Euteneuer U."/>
            <person name="Pillet L."/>
            <person name="Moustafa A."/>
            <person name="Platzer M."/>
            <person name="Groth M."/>
            <person name="Szafranski K."/>
            <person name="Schliwa M."/>
        </authorList>
    </citation>
    <scope>NUCLEOTIDE SEQUENCE [LARGE SCALE GENOMIC DNA]</scope>
</reference>
<evidence type="ECO:0000313" key="3">
    <source>
        <dbReference type="Proteomes" id="UP000023152"/>
    </source>
</evidence>
<comment type="caution">
    <text evidence="2">The sequence shown here is derived from an EMBL/GenBank/DDBJ whole genome shotgun (WGS) entry which is preliminary data.</text>
</comment>
<proteinExistence type="predicted"/>